<proteinExistence type="predicted"/>
<evidence type="ECO:0008006" key="3">
    <source>
        <dbReference type="Google" id="ProtNLM"/>
    </source>
</evidence>
<evidence type="ECO:0000313" key="1">
    <source>
        <dbReference type="EMBL" id="CAJ0595121.1"/>
    </source>
</evidence>
<gene>
    <name evidence="1" type="ORF">CYNAS_LOCUS7104</name>
</gene>
<accession>A0AA36GN69</accession>
<name>A0AA36GN69_CYLNA</name>
<protein>
    <recommendedName>
        <fullName evidence="3">F-box domain-containing protein</fullName>
    </recommendedName>
</protein>
<dbReference type="AlphaFoldDB" id="A0AA36GN69"/>
<reference evidence="1" key="1">
    <citation type="submission" date="2023-07" db="EMBL/GenBank/DDBJ databases">
        <authorList>
            <consortium name="CYATHOMIX"/>
        </authorList>
    </citation>
    <scope>NUCLEOTIDE SEQUENCE</scope>
    <source>
        <strain evidence="1">N/A</strain>
    </source>
</reference>
<organism evidence="1 2">
    <name type="scientific">Cylicocyclus nassatus</name>
    <name type="common">Nematode worm</name>
    <dbReference type="NCBI Taxonomy" id="53992"/>
    <lineage>
        <taxon>Eukaryota</taxon>
        <taxon>Metazoa</taxon>
        <taxon>Ecdysozoa</taxon>
        <taxon>Nematoda</taxon>
        <taxon>Chromadorea</taxon>
        <taxon>Rhabditida</taxon>
        <taxon>Rhabditina</taxon>
        <taxon>Rhabditomorpha</taxon>
        <taxon>Strongyloidea</taxon>
        <taxon>Strongylidae</taxon>
        <taxon>Cylicocyclus</taxon>
    </lineage>
</organism>
<comment type="caution">
    <text evidence="1">The sequence shown here is derived from an EMBL/GenBank/DDBJ whole genome shotgun (WGS) entry which is preliminary data.</text>
</comment>
<sequence length="277" mass="32558">MTTIHEQGDCVHFPFLQLPPELRLRILKYVLQDPRQLKYYDDPRLICRAVRDIVDNNRRIVGGIRAKRVIIGQHSFFDRFPKRFVMSEPSQLPECLDTCRFKYIEETFFYMISFSIQEIFYEANFRISAQLIKNICSSLLNAGHVAHLVMIECQLPEGFVDSLMEMFRWRCRLYGFLREYFVGSADSFEVYFRTFDFAFSRIKWAHSVVTETLGPARVTSSGEFSAKQYRVHRNADYVRDISVICTKTRDLVPYPYDINIFQVSGGSLYTESVGVYR</sequence>
<dbReference type="EMBL" id="CATQJL010000112">
    <property type="protein sequence ID" value="CAJ0595121.1"/>
    <property type="molecule type" value="Genomic_DNA"/>
</dbReference>
<keyword evidence="2" id="KW-1185">Reference proteome</keyword>
<evidence type="ECO:0000313" key="2">
    <source>
        <dbReference type="Proteomes" id="UP001176961"/>
    </source>
</evidence>
<dbReference type="Proteomes" id="UP001176961">
    <property type="component" value="Unassembled WGS sequence"/>
</dbReference>